<name>A0A8S3YPS2_9EUPU</name>
<evidence type="ECO:0000256" key="2">
    <source>
        <dbReference type="SAM" id="Phobius"/>
    </source>
</evidence>
<feature type="transmembrane region" description="Helical" evidence="2">
    <location>
        <begin position="24"/>
        <end position="44"/>
    </location>
</feature>
<organism evidence="3 4">
    <name type="scientific">Candidula unifasciata</name>
    <dbReference type="NCBI Taxonomy" id="100452"/>
    <lineage>
        <taxon>Eukaryota</taxon>
        <taxon>Metazoa</taxon>
        <taxon>Spiralia</taxon>
        <taxon>Lophotrochozoa</taxon>
        <taxon>Mollusca</taxon>
        <taxon>Gastropoda</taxon>
        <taxon>Heterobranchia</taxon>
        <taxon>Euthyneura</taxon>
        <taxon>Panpulmonata</taxon>
        <taxon>Eupulmonata</taxon>
        <taxon>Stylommatophora</taxon>
        <taxon>Helicina</taxon>
        <taxon>Helicoidea</taxon>
        <taxon>Geomitridae</taxon>
        <taxon>Candidula</taxon>
    </lineage>
</organism>
<accession>A0A8S3YPS2</accession>
<feature type="region of interest" description="Disordered" evidence="1">
    <location>
        <begin position="56"/>
        <end position="77"/>
    </location>
</feature>
<dbReference type="AlphaFoldDB" id="A0A8S3YPS2"/>
<gene>
    <name evidence="3" type="ORF">CUNI_LOCUS2498</name>
</gene>
<sequence>HRQNYTVQYYKSQNDLLFGLSQGAYAGIICAFLFICCVIILITVRAVKRNLRNSAAKSDTGMEQEMVEKMIPATPHT</sequence>
<dbReference type="Proteomes" id="UP000678393">
    <property type="component" value="Unassembled WGS sequence"/>
</dbReference>
<evidence type="ECO:0000313" key="3">
    <source>
        <dbReference type="EMBL" id="CAG5116940.1"/>
    </source>
</evidence>
<protein>
    <submittedName>
        <fullName evidence="3">Uncharacterized protein</fullName>
    </submittedName>
</protein>
<dbReference type="EMBL" id="CAJHNH020000324">
    <property type="protein sequence ID" value="CAG5116940.1"/>
    <property type="molecule type" value="Genomic_DNA"/>
</dbReference>
<evidence type="ECO:0000313" key="4">
    <source>
        <dbReference type="Proteomes" id="UP000678393"/>
    </source>
</evidence>
<reference evidence="3" key="1">
    <citation type="submission" date="2021-04" db="EMBL/GenBank/DDBJ databases">
        <authorList>
            <consortium name="Molecular Ecology Group"/>
        </authorList>
    </citation>
    <scope>NUCLEOTIDE SEQUENCE</scope>
</reference>
<keyword evidence="2" id="KW-0812">Transmembrane</keyword>
<keyword evidence="2" id="KW-0472">Membrane</keyword>
<dbReference type="OrthoDB" id="6123693at2759"/>
<evidence type="ECO:0000256" key="1">
    <source>
        <dbReference type="SAM" id="MobiDB-lite"/>
    </source>
</evidence>
<keyword evidence="4" id="KW-1185">Reference proteome</keyword>
<keyword evidence="2" id="KW-1133">Transmembrane helix</keyword>
<proteinExistence type="predicted"/>
<feature type="non-terminal residue" evidence="3">
    <location>
        <position position="77"/>
    </location>
</feature>
<comment type="caution">
    <text evidence="3">The sequence shown here is derived from an EMBL/GenBank/DDBJ whole genome shotgun (WGS) entry which is preliminary data.</text>
</comment>